<organism evidence="3 4">
    <name type="scientific">Phaeoacremonium minimum (strain UCR-PA7)</name>
    <name type="common">Esca disease fungus</name>
    <name type="synonym">Togninia minima</name>
    <dbReference type="NCBI Taxonomy" id="1286976"/>
    <lineage>
        <taxon>Eukaryota</taxon>
        <taxon>Fungi</taxon>
        <taxon>Dikarya</taxon>
        <taxon>Ascomycota</taxon>
        <taxon>Pezizomycotina</taxon>
        <taxon>Sordariomycetes</taxon>
        <taxon>Sordariomycetidae</taxon>
        <taxon>Togniniales</taxon>
        <taxon>Togniniaceae</taxon>
        <taxon>Phaeoacremonium</taxon>
    </lineage>
</organism>
<evidence type="ECO:0000313" key="3">
    <source>
        <dbReference type="EMBL" id="EOO02212.1"/>
    </source>
</evidence>
<sequence>MHRLPVVLSVHNEDAPLERNLPPPITSESRQQVEQVLADDADEDGDIPPPEEAFHAPAPNAESEVADAEESMFVDKDAGEQILDFGNLPELGDEQFVEIKVGSLANMLKQMGKSGWTSHGSRWEAKIGREMNRNLNSSRSPNTKHCRNIWNATHRLWNIFQNGSPFRTLEELNDFLNEKAHEIERTLGHITKLVDLTCDKKLAEPQVDEQLSEEVLDFRKKMTQDMIYYCIPAILIVLRTTFLLGGAENPARARAKGRFTNKTLEFLFKETQWLLQLAVVVVRELEERPFERQFTTAENRLSHGDIVKRDQKLKSREDFRQNLGSFRDRLQGVIDKLKEKQREEEERKQEAEDRQRRAEVAKDLEREARIQEQQKKAQKKKRFLTQWQAFVASTQDIRARTDPVKRKWDEAMEEEEEFRETVEQRSSQASQQWVASTHALRNVPDPVGARWVWGRDRSTHPLAEANDEPFGDDGEQGQSQHEPDQFYDPVWPDWRADEDDIIRVELKYSRTLNVPRIAKKLNRDEHDVKQHIQEMIGGRVVPGL</sequence>
<gene>
    <name evidence="3" type="ORF">UCRPA7_2312</name>
</gene>
<evidence type="ECO:0000256" key="1">
    <source>
        <dbReference type="SAM" id="Coils"/>
    </source>
</evidence>
<dbReference type="OrthoDB" id="5236024at2759"/>
<dbReference type="Proteomes" id="UP000014074">
    <property type="component" value="Unassembled WGS sequence"/>
</dbReference>
<feature type="region of interest" description="Disordered" evidence="2">
    <location>
        <begin position="1"/>
        <end position="67"/>
    </location>
</feature>
<feature type="region of interest" description="Disordered" evidence="2">
    <location>
        <begin position="461"/>
        <end position="490"/>
    </location>
</feature>
<feature type="compositionally biased region" description="Acidic residues" evidence="2">
    <location>
        <begin position="465"/>
        <end position="475"/>
    </location>
</feature>
<dbReference type="RefSeq" id="XP_007913081.1">
    <property type="nucleotide sequence ID" value="XM_007914890.1"/>
</dbReference>
<dbReference type="HOGENOM" id="CLU_500762_0_0_1"/>
<feature type="compositionally biased region" description="Acidic residues" evidence="2">
    <location>
        <begin position="37"/>
        <end position="46"/>
    </location>
</feature>
<proteinExistence type="predicted"/>
<evidence type="ECO:0000313" key="4">
    <source>
        <dbReference type="Proteomes" id="UP000014074"/>
    </source>
</evidence>
<reference evidence="4" key="1">
    <citation type="journal article" date="2013" name="Genome Announc.">
        <title>Draft genome sequence of the ascomycete Phaeoacremonium aleophilum strain UCR-PA7, a causal agent of the esca disease complex in grapevines.</title>
        <authorList>
            <person name="Blanco-Ulate B."/>
            <person name="Rolshausen P."/>
            <person name="Cantu D."/>
        </authorList>
    </citation>
    <scope>NUCLEOTIDE SEQUENCE [LARGE SCALE GENOMIC DNA]</scope>
    <source>
        <strain evidence="4">UCR-PA7</strain>
    </source>
</reference>
<dbReference type="EMBL" id="KB932929">
    <property type="protein sequence ID" value="EOO02212.1"/>
    <property type="molecule type" value="Genomic_DNA"/>
</dbReference>
<protein>
    <submittedName>
        <fullName evidence="3">Uncharacterized protein</fullName>
    </submittedName>
</protein>
<keyword evidence="1" id="KW-0175">Coiled coil</keyword>
<name>R8BS71_PHAM7</name>
<dbReference type="GeneID" id="19322548"/>
<keyword evidence="4" id="KW-1185">Reference proteome</keyword>
<feature type="coiled-coil region" evidence="1">
    <location>
        <begin position="327"/>
        <end position="381"/>
    </location>
</feature>
<dbReference type="AlphaFoldDB" id="R8BS71"/>
<dbReference type="KEGG" id="tmn:UCRPA7_2312"/>
<accession>R8BS71</accession>
<evidence type="ECO:0000256" key="2">
    <source>
        <dbReference type="SAM" id="MobiDB-lite"/>
    </source>
</evidence>